<dbReference type="AlphaFoldDB" id="A0A0M3QJL1"/>
<sequence length="171" mass="18786">MSQGLRPAPSISAVVATGVGPAVHNAPMSEHYEVVFSCFLRDDTPASVLAALRRHMGMDVDRPQELDDDVDDGQLESLLAPDDNSALPGGDVVSLRRTVQEFTTSGARHEWELFARKDWLDDSMLHLDGLLALLAPHVARSGYGGHFRDVYGTAVTVFTFRDGTYEPFDVW</sequence>
<name>A0A0M3QJL1_STRPR</name>
<accession>A0A0M3QJL1</accession>
<protein>
    <submittedName>
        <fullName evidence="1">Uncharacterized protein</fullName>
    </submittedName>
</protein>
<dbReference type="PATRIC" id="fig|38300.4.peg.5370"/>
<proteinExistence type="predicted"/>
<evidence type="ECO:0000313" key="2">
    <source>
        <dbReference type="Proteomes" id="UP000060513"/>
    </source>
</evidence>
<evidence type="ECO:0000313" key="1">
    <source>
        <dbReference type="EMBL" id="ALC23429.1"/>
    </source>
</evidence>
<organism evidence="1">
    <name type="scientific">Streptomyces pristinaespiralis</name>
    <dbReference type="NCBI Taxonomy" id="38300"/>
    <lineage>
        <taxon>Bacteria</taxon>
        <taxon>Bacillati</taxon>
        <taxon>Actinomycetota</taxon>
        <taxon>Actinomycetes</taxon>
        <taxon>Kitasatosporales</taxon>
        <taxon>Streptomycetaceae</taxon>
        <taxon>Streptomyces</taxon>
    </lineage>
</organism>
<gene>
    <name evidence="1" type="ORF">SPRI_5123</name>
</gene>
<dbReference type="EMBL" id="CP011340">
    <property type="protein sequence ID" value="ALC23429.1"/>
    <property type="molecule type" value="Genomic_DNA"/>
</dbReference>
<dbReference type="KEGG" id="spri:SPRI_5123"/>
<dbReference type="Proteomes" id="UP000060513">
    <property type="component" value="Chromosome"/>
</dbReference>
<dbReference type="OMA" id="HEWELFA"/>
<reference evidence="1 2" key="1">
    <citation type="submission" date="2015-08" db="EMBL/GenBank/DDBJ databases">
        <title>Genome sequence of the pristinamycin over-producing bacterium Streptomyces pristinaespiralis HCCB10218.</title>
        <authorList>
            <person name="Tian J."/>
            <person name="Yang J."/>
            <person name="Li L."/>
            <person name="Ruan L."/>
            <person name="Wei W."/>
            <person name="Zheng G."/>
            <person name="Wei Z."/>
            <person name="Yang S."/>
            <person name="Ge M."/>
            <person name="Jiang W."/>
            <person name="Lu Y."/>
        </authorList>
    </citation>
    <scope>NUCLEOTIDE SEQUENCE [LARGE SCALE GENOMIC DNA]</scope>
    <source>
        <strain evidence="1 2">HCCB 10218</strain>
    </source>
</reference>